<proteinExistence type="predicted"/>
<dbReference type="PANTHER" id="PTHR16356:SF1">
    <property type="entry name" value="TRANSMEMBRANE AND COILED-COIL DOMAIN-CONTAINING PROTEIN 6"/>
    <property type="match status" value="1"/>
</dbReference>
<dbReference type="InterPro" id="IPR016024">
    <property type="entry name" value="ARM-type_fold"/>
</dbReference>
<organism evidence="1 2">
    <name type="scientific">Staurois parvus</name>
    <dbReference type="NCBI Taxonomy" id="386267"/>
    <lineage>
        <taxon>Eukaryota</taxon>
        <taxon>Metazoa</taxon>
        <taxon>Chordata</taxon>
        <taxon>Craniata</taxon>
        <taxon>Vertebrata</taxon>
        <taxon>Euteleostomi</taxon>
        <taxon>Amphibia</taxon>
        <taxon>Batrachia</taxon>
        <taxon>Anura</taxon>
        <taxon>Neobatrachia</taxon>
        <taxon>Ranoidea</taxon>
        <taxon>Ranidae</taxon>
        <taxon>Staurois</taxon>
    </lineage>
</organism>
<dbReference type="InterPro" id="IPR011989">
    <property type="entry name" value="ARM-like"/>
</dbReference>
<comment type="caution">
    <text evidence="1">The sequence shown here is derived from an EMBL/GenBank/DDBJ whole genome shotgun (WGS) entry which is preliminary data.</text>
</comment>
<evidence type="ECO:0008006" key="3">
    <source>
        <dbReference type="Google" id="ProtNLM"/>
    </source>
</evidence>
<gene>
    <name evidence="1" type="ORF">SPARVUS_LOCUS15893819</name>
</gene>
<sequence>MDSERKTHSSHLSGFEGSMRVLIGLFTCQFAKIQMEAARCLHELSHSDDPAVSKSCLPATSYLLTYLSGSSAELTELCLYTLGNLIVESEAARHQLLLQGIIPAFAVCMQSPHMTALEATGYALSQLLQAKEAPQNIVPTVLEAGIAQDILRLLASDPEDGFGMMIEFAWCLHYIVSRYVHPLSWYSPSYLSKVSKVGQTECVECLLGLFTS</sequence>
<dbReference type="Gene3D" id="1.25.10.10">
    <property type="entry name" value="Leucine-rich Repeat Variant"/>
    <property type="match status" value="1"/>
</dbReference>
<dbReference type="Proteomes" id="UP001162483">
    <property type="component" value="Unassembled WGS sequence"/>
</dbReference>
<dbReference type="SUPFAM" id="SSF48371">
    <property type="entry name" value="ARM repeat"/>
    <property type="match status" value="1"/>
</dbReference>
<name>A0ABN9HIR8_9NEOB</name>
<keyword evidence="2" id="KW-1185">Reference proteome</keyword>
<dbReference type="EMBL" id="CATNWA010020769">
    <property type="protein sequence ID" value="CAI9619831.1"/>
    <property type="molecule type" value="Genomic_DNA"/>
</dbReference>
<accession>A0ABN9HIR8</accession>
<dbReference type="PANTHER" id="PTHR16356">
    <property type="entry name" value="TRANSMEMBRANE AND COILED-COIL DOMAIN-CONTAINING PROTEIN 6 TMCO6"/>
    <property type="match status" value="1"/>
</dbReference>
<protein>
    <recommendedName>
        <fullName evidence="3">Transmembrane and coiled-coil domain-containing protein 6</fullName>
    </recommendedName>
</protein>
<reference evidence="1" key="1">
    <citation type="submission" date="2023-05" db="EMBL/GenBank/DDBJ databases">
        <authorList>
            <person name="Stuckert A."/>
        </authorList>
    </citation>
    <scope>NUCLEOTIDE SEQUENCE</scope>
</reference>
<feature type="non-terminal residue" evidence="1">
    <location>
        <position position="212"/>
    </location>
</feature>
<evidence type="ECO:0000313" key="2">
    <source>
        <dbReference type="Proteomes" id="UP001162483"/>
    </source>
</evidence>
<evidence type="ECO:0000313" key="1">
    <source>
        <dbReference type="EMBL" id="CAI9619831.1"/>
    </source>
</evidence>